<dbReference type="InterPro" id="IPR051264">
    <property type="entry name" value="FAD-oxidored/transferase_4"/>
</dbReference>
<accession>A0A6L3B4V3</accession>
<dbReference type="InterPro" id="IPR016164">
    <property type="entry name" value="FAD-linked_Oxase-like_C"/>
</dbReference>
<dbReference type="InterPro" id="IPR016169">
    <property type="entry name" value="FAD-bd_PCMH_sub2"/>
</dbReference>
<dbReference type="Gene3D" id="3.30.70.2740">
    <property type="match status" value="1"/>
</dbReference>
<keyword evidence="4" id="KW-0274">FAD</keyword>
<reference evidence="6 7" key="1">
    <citation type="submission" date="2018-07" db="EMBL/GenBank/DDBJ databases">
        <title>Genome sequence of Roseomonas fauriae ATCC 49958.</title>
        <authorList>
            <person name="Sant'Anna F.H."/>
            <person name="Baldani J.I."/>
            <person name="Zilli J.E."/>
            <person name="Reis V.M."/>
            <person name="Hartmann A."/>
            <person name="Cruz L."/>
            <person name="de Souza E.M."/>
            <person name="de Oliveira Pedrosa F."/>
            <person name="Passaglia L.M.P."/>
        </authorList>
    </citation>
    <scope>NUCLEOTIDE SEQUENCE [LARGE SCALE GENOMIC DNA]</scope>
    <source>
        <strain evidence="6 7">ATCC 49958</strain>
    </source>
</reference>
<dbReference type="PANTHER" id="PTHR43716">
    <property type="entry name" value="D-2-HYDROXYGLUTARATE DEHYDROGENASE, MITOCHONDRIAL"/>
    <property type="match status" value="1"/>
</dbReference>
<dbReference type="Gene3D" id="3.30.70.2190">
    <property type="match status" value="1"/>
</dbReference>
<dbReference type="AlphaFoldDB" id="A0A6L3B4V3"/>
<evidence type="ECO:0000256" key="4">
    <source>
        <dbReference type="ARBA" id="ARBA00022827"/>
    </source>
</evidence>
<dbReference type="GO" id="GO:0022904">
    <property type="term" value="P:respiratory electron transport chain"/>
    <property type="evidence" value="ECO:0007669"/>
    <property type="project" value="TreeGrafter"/>
</dbReference>
<dbReference type="InterPro" id="IPR016171">
    <property type="entry name" value="Vanillyl_alc_oxidase_C-sub2"/>
</dbReference>
<proteinExistence type="inferred from homology"/>
<dbReference type="FunFam" id="3.30.465.10:FF:000001">
    <property type="entry name" value="D-2-hydroxyglutarate dehydrogenase, mitochondrial"/>
    <property type="match status" value="1"/>
</dbReference>
<dbReference type="FunFam" id="1.10.45.10:FF:000001">
    <property type="entry name" value="D-lactate dehydrogenase mitochondrial"/>
    <property type="match status" value="1"/>
</dbReference>
<dbReference type="Proteomes" id="UP000476837">
    <property type="component" value="Unassembled WGS sequence"/>
</dbReference>
<dbReference type="GO" id="GO:0071949">
    <property type="term" value="F:FAD binding"/>
    <property type="evidence" value="ECO:0007669"/>
    <property type="project" value="InterPro"/>
</dbReference>
<dbReference type="Gene3D" id="1.10.45.10">
    <property type="entry name" value="Vanillyl-alcohol Oxidase, Chain A, domain 4"/>
    <property type="match status" value="1"/>
</dbReference>
<dbReference type="InterPro" id="IPR004113">
    <property type="entry name" value="FAD-bd_oxidored_4_C"/>
</dbReference>
<dbReference type="InterPro" id="IPR036318">
    <property type="entry name" value="FAD-bd_PCMH-like_sf"/>
</dbReference>
<dbReference type="Gene3D" id="3.30.465.10">
    <property type="match status" value="1"/>
</dbReference>
<dbReference type="Pfam" id="PF02913">
    <property type="entry name" value="FAD-oxidase_C"/>
    <property type="match status" value="1"/>
</dbReference>
<feature type="domain" description="FAD-binding PCMH-type" evidence="5">
    <location>
        <begin position="37"/>
        <end position="218"/>
    </location>
</feature>
<dbReference type="EMBL" id="QOKV01000002">
    <property type="protein sequence ID" value="KAA0687607.1"/>
    <property type="molecule type" value="Genomic_DNA"/>
</dbReference>
<dbReference type="Gene3D" id="3.30.43.10">
    <property type="entry name" value="Uridine Diphospho-n-acetylenolpyruvylglucosamine Reductase, domain 2"/>
    <property type="match status" value="1"/>
</dbReference>
<dbReference type="InterPro" id="IPR016166">
    <property type="entry name" value="FAD-bd_PCMH"/>
</dbReference>
<comment type="cofactor">
    <cofactor evidence="1">
        <name>FAD</name>
        <dbReference type="ChEBI" id="CHEBI:57692"/>
    </cofactor>
</comment>
<evidence type="ECO:0000256" key="1">
    <source>
        <dbReference type="ARBA" id="ARBA00001974"/>
    </source>
</evidence>
<comment type="similarity">
    <text evidence="2">Belongs to the FAD-binding oxidoreductase/transferase type 4 family.</text>
</comment>
<evidence type="ECO:0000256" key="3">
    <source>
        <dbReference type="ARBA" id="ARBA00022630"/>
    </source>
</evidence>
<sequence>MPLDACLAELTSIVGERYVVTDPADTGAFLTDHRARYHGKALAVVKPATTEEVSRVVKACAAAGVAIVPQGGNTGLCGGATPLGPQPSIVLRLDRMNHIRAVSAAEETITVEAGCILADIQAAAARDGLLFPLSLGAEGSCQIGGNIATNAGGIAVLRYGNMRQLVLGLEVVLADGTVLDGLRRLRKDNAGYDLKQLFVGAEGTLGIVTAASLKLFPAIRSRSIAMMQVAGVEDALALFTRARKSFGERISSFEIIGSSYMDFVLKHVTGTMMPFAQPAPWYLLLEVGDSQPEAPLAADMEGFLGDAFEAGLVSDAVIGASLSQEEALWKLRHGVTGEFKLAGKTMSHDTSVPVAEQPAFVARVEEALRSAYPDANVMMVGHIGDGNIHVVVLFPHERFATADAFEAASDAIDVIIDDIAMELGGSITAEHGVGYTYRRRLARTKNPDELMLMRKIKRMLDPDGLMNPGKIFLPSEGPA</sequence>
<dbReference type="RefSeq" id="WP_149163754.1">
    <property type="nucleotide sequence ID" value="NZ_QOKV01000002.1"/>
</dbReference>
<keyword evidence="3" id="KW-0285">Flavoprotein</keyword>
<organism evidence="6 7">
    <name type="scientific">Azospirillum brasilense</name>
    <dbReference type="NCBI Taxonomy" id="192"/>
    <lineage>
        <taxon>Bacteria</taxon>
        <taxon>Pseudomonadati</taxon>
        <taxon>Pseudomonadota</taxon>
        <taxon>Alphaproteobacteria</taxon>
        <taxon>Rhodospirillales</taxon>
        <taxon>Azospirillaceae</taxon>
        <taxon>Azospirillum</taxon>
    </lineage>
</organism>
<evidence type="ECO:0000256" key="2">
    <source>
        <dbReference type="ARBA" id="ARBA00008000"/>
    </source>
</evidence>
<evidence type="ECO:0000313" key="7">
    <source>
        <dbReference type="Proteomes" id="UP000476837"/>
    </source>
</evidence>
<gene>
    <name evidence="6" type="ORF">DS837_05160</name>
</gene>
<comment type="caution">
    <text evidence="6">The sequence shown here is derived from an EMBL/GenBank/DDBJ whole genome shotgun (WGS) entry which is preliminary data.</text>
</comment>
<name>A0A6L3B4V3_AZOBR</name>
<protein>
    <submittedName>
        <fullName evidence="6">FAD-binding oxidoreductase</fullName>
    </submittedName>
</protein>
<dbReference type="InterPro" id="IPR016167">
    <property type="entry name" value="FAD-bd_PCMH_sub1"/>
</dbReference>
<dbReference type="GO" id="GO:0003824">
    <property type="term" value="F:catalytic activity"/>
    <property type="evidence" value="ECO:0007669"/>
    <property type="project" value="InterPro"/>
</dbReference>
<dbReference type="PANTHER" id="PTHR43716:SF2">
    <property type="entry name" value="BLL6224 PROTEIN"/>
    <property type="match status" value="1"/>
</dbReference>
<dbReference type="Pfam" id="PF01565">
    <property type="entry name" value="FAD_binding_4"/>
    <property type="match status" value="1"/>
</dbReference>
<dbReference type="InterPro" id="IPR006094">
    <property type="entry name" value="Oxid_FAD_bind_N"/>
</dbReference>
<dbReference type="SUPFAM" id="SSF56176">
    <property type="entry name" value="FAD-binding/transporter-associated domain-like"/>
    <property type="match status" value="1"/>
</dbReference>
<dbReference type="SUPFAM" id="SSF55103">
    <property type="entry name" value="FAD-linked oxidases, C-terminal domain"/>
    <property type="match status" value="1"/>
</dbReference>
<evidence type="ECO:0000259" key="5">
    <source>
        <dbReference type="PROSITE" id="PS51387"/>
    </source>
</evidence>
<evidence type="ECO:0000313" key="6">
    <source>
        <dbReference type="EMBL" id="KAA0687607.1"/>
    </source>
</evidence>
<dbReference type="PROSITE" id="PS51387">
    <property type="entry name" value="FAD_PCMH"/>
    <property type="match status" value="1"/>
</dbReference>